<name>A0ABT6UC41_9GAMM</name>
<keyword evidence="4" id="KW-1185">Reference proteome</keyword>
<proteinExistence type="predicted"/>
<organism evidence="3 4">
    <name type="scientific">Shewanella xiamenensis</name>
    <dbReference type="NCBI Taxonomy" id="332186"/>
    <lineage>
        <taxon>Bacteria</taxon>
        <taxon>Pseudomonadati</taxon>
        <taxon>Pseudomonadota</taxon>
        <taxon>Gammaproteobacteria</taxon>
        <taxon>Alteromonadales</taxon>
        <taxon>Shewanellaceae</taxon>
        <taxon>Shewanella</taxon>
    </lineage>
</organism>
<evidence type="ECO:0000313" key="4">
    <source>
        <dbReference type="Proteomes" id="UP001159075"/>
    </source>
</evidence>
<accession>A0ABT6UC41</accession>
<keyword evidence="1" id="KW-0732">Signal</keyword>
<feature type="chain" id="PRO_5047060520" evidence="1">
    <location>
        <begin position="26"/>
        <end position="180"/>
    </location>
</feature>
<reference evidence="3 4" key="1">
    <citation type="submission" date="2022-09" db="EMBL/GenBank/DDBJ databases">
        <title>The outer-membrane cytochrome OmcA is essential for infection of Shewanella oneidensis by a zebrafish-associated bacteriophage.</title>
        <authorList>
            <person name="Grenfell A.W."/>
            <person name="Intile P."/>
            <person name="Mcfarlane J."/>
            <person name="Leung D."/>
            <person name="Abdalla K."/>
            <person name="Wold M."/>
            <person name="Kees E."/>
            <person name="Gralnick J."/>
        </authorList>
    </citation>
    <scope>NUCLEOTIDE SEQUENCE [LARGE SCALE GENOMIC DNA]</scope>
    <source>
        <strain evidence="3 4">NF-5</strain>
    </source>
</reference>
<protein>
    <submittedName>
        <fullName evidence="3">DUF1566 domain-containing protein</fullName>
    </submittedName>
</protein>
<sequence>MRTINHYWPRAWVLLALLLGVNAHASSLCEGRENTAIAATTPSTDFSDNGDGTVTHHTTGLIWQRCSLGQSWDGTDCTGEARTYTWEQALVAAAQHSLAGFRDWRLPNKNELASIVEYRCVAAINKQAFPNTPSAEYWSSSPSTYTYSSSYAWYVNFASGGVSFNHKGSSSLVRLVRAGQ</sequence>
<feature type="domain" description="Lcl C-terminal" evidence="2">
    <location>
        <begin position="52"/>
        <end position="177"/>
    </location>
</feature>
<feature type="signal peptide" evidence="1">
    <location>
        <begin position="1"/>
        <end position="25"/>
    </location>
</feature>
<dbReference type="PANTHER" id="PTHR35812:SF1">
    <property type="entry name" value="LIPOPROTEIN"/>
    <property type="match status" value="1"/>
</dbReference>
<dbReference type="InterPro" id="IPR011460">
    <property type="entry name" value="Lcl_C"/>
</dbReference>
<evidence type="ECO:0000256" key="1">
    <source>
        <dbReference type="SAM" id="SignalP"/>
    </source>
</evidence>
<dbReference type="RefSeq" id="WP_047539853.1">
    <property type="nucleotide sequence ID" value="NZ_BLRF01000027.1"/>
</dbReference>
<dbReference type="Proteomes" id="UP001159075">
    <property type="component" value="Unassembled WGS sequence"/>
</dbReference>
<comment type="caution">
    <text evidence="3">The sequence shown here is derived from an EMBL/GenBank/DDBJ whole genome shotgun (WGS) entry which is preliminary data.</text>
</comment>
<dbReference type="EMBL" id="JAOTLW010000004">
    <property type="protein sequence ID" value="MDI5830849.1"/>
    <property type="molecule type" value="Genomic_DNA"/>
</dbReference>
<evidence type="ECO:0000313" key="3">
    <source>
        <dbReference type="EMBL" id="MDI5830849.1"/>
    </source>
</evidence>
<gene>
    <name evidence="3" type="ORF">ODY93_04675</name>
</gene>
<dbReference type="Pfam" id="PF07603">
    <property type="entry name" value="Lcl_C"/>
    <property type="match status" value="1"/>
</dbReference>
<evidence type="ECO:0000259" key="2">
    <source>
        <dbReference type="Pfam" id="PF07603"/>
    </source>
</evidence>
<dbReference type="PANTHER" id="PTHR35812">
    <property type="entry name" value="LIPOPROTEIN"/>
    <property type="match status" value="1"/>
</dbReference>